<dbReference type="InterPro" id="IPR043502">
    <property type="entry name" value="DNA/RNA_pol_sf"/>
</dbReference>
<dbReference type="Pfam" id="PF07727">
    <property type="entry name" value="RVT_2"/>
    <property type="match status" value="1"/>
</dbReference>
<accession>A0ABQ4WM26</accession>
<organism evidence="5 6">
    <name type="scientific">Tanacetum coccineum</name>
    <dbReference type="NCBI Taxonomy" id="301880"/>
    <lineage>
        <taxon>Eukaryota</taxon>
        <taxon>Viridiplantae</taxon>
        <taxon>Streptophyta</taxon>
        <taxon>Embryophyta</taxon>
        <taxon>Tracheophyta</taxon>
        <taxon>Spermatophyta</taxon>
        <taxon>Magnoliopsida</taxon>
        <taxon>eudicotyledons</taxon>
        <taxon>Gunneridae</taxon>
        <taxon>Pentapetalae</taxon>
        <taxon>asterids</taxon>
        <taxon>campanulids</taxon>
        <taxon>Asterales</taxon>
        <taxon>Asteraceae</taxon>
        <taxon>Asteroideae</taxon>
        <taxon>Anthemideae</taxon>
        <taxon>Anthemidinae</taxon>
        <taxon>Tanacetum</taxon>
    </lineage>
</organism>
<dbReference type="EMBL" id="BQNB010008759">
    <property type="protein sequence ID" value="GJS53917.1"/>
    <property type="molecule type" value="Genomic_DNA"/>
</dbReference>
<feature type="domain" description="Retrotransposon gag" evidence="3">
    <location>
        <begin position="776"/>
        <end position="821"/>
    </location>
</feature>
<sequence>MDDPSSSHLIFSGTKDGQMILGYEVKEGSMKNWIFEGVICKVDQFPSFAYMLLFVSLLMAVEDDVNKNGDSSKKVIGSSSDLNLSFGDPLYLHPNDTSGSPIVTVKLTDMCNSVVVTWILISLSSDLFAGAIYAKYACEMWNDLKETYDKQFDAMVSLPPCTCEAAKHFEKHNQLIKLMQFLMHLNESYLAIRSNLFTKEPLPHVKNAFAVISGEESHRNVTSVRTTKPDATAFAAKTFDNNKRRFNNNNFKRSGSNSNSNNRGPNPNLKCTNCNKIGHTVDICFELVGYPTGYVKRNFNANTRPVSSNNVSADVHANSISSNNATSSNSPVSLSNEQLARLMNLLNENDVSTANANMVANQYMTASAKFLINVVDISNLGLTVGHTNGTQVLITKIGESKINNDITLYDVLVVPEYTVSLLSVHKLSRDSKLFVGFDESNCYIQDLKANKNVGIGKQFNGLYLFDVDNAWRVSSNDDDTELSPDIQGNDDSEATSMDENNTHHEGTVPNETDFVNDFYENSEFNSEVEDLPVHTVRRSSRQTKLPTSLNDFVIEGKVKYGVEKVVNYANLNHENFCFASGLNKKIPQGFANKDNKNKENDFVQFVNDHSLFTKSKNNKFIALLVYVDDIVITGNCMNEIENFKTFLKSKFKFKDLGSIKYFLGIKVIKTVSTPMEPNSILPYVATKDDPLLNNISAQYMHSPLKSYLNCAMNVLRYLKNAPEAEYISLSSAAYEIIWIQKLLFDLKSKSTLPDDLFCDNKSALQLVVNLVFHERAAKRWVDRLAPGTINTWDLLKKAFIQRYFPPSKTAKQLEDIHNFTQEGPIPGMTPAQDLTAIQTMADHSQKWHDGTTSRNIGSSNSNDGLAALVNKLDNLGRDMKKLKESVHAIQVGCQICEGPHLDKDCPLNEEVKQVEEIDNRPLYGERRQSLEELLIKHQEESARRSTKMEIEQLTEELHSRKEKSEQAKVVIVEHEGPRSPKKLKNLHRISFLCDSQEENTIDQLPIKESNPGHFTLPCTIGRRFCLEQKVKFKEGHLDISKSVRKDLLRLWVIDRFTKALDPDKNPLERCLDEYKWVFHSKIEELADEYEIKIGEKGQILKDIWEKCKRARCKNKDLWYDYWYEDEEKTKLGNKDYNPPMVHTETFEVTKYKFDNRCSFTCVSGENNETLSLGRKNGSRFRKMITEEMEEVLGNDDEDSNNET</sequence>
<dbReference type="Pfam" id="PF03732">
    <property type="entry name" value="Retrotrans_gag"/>
    <property type="match status" value="1"/>
</dbReference>
<protein>
    <submittedName>
        <fullName evidence="5">Ribonuclease H-like domain-containing protein</fullName>
    </submittedName>
</protein>
<keyword evidence="1" id="KW-0175">Coiled coil</keyword>
<dbReference type="PANTHER" id="PTHR34222:SF99">
    <property type="entry name" value="PROTEIN, PUTATIVE-RELATED"/>
    <property type="match status" value="1"/>
</dbReference>
<feature type="coiled-coil region" evidence="1">
    <location>
        <begin position="936"/>
        <end position="963"/>
    </location>
</feature>
<evidence type="ECO:0000259" key="3">
    <source>
        <dbReference type="Pfam" id="PF03732"/>
    </source>
</evidence>
<evidence type="ECO:0000313" key="5">
    <source>
        <dbReference type="EMBL" id="GJS53917.1"/>
    </source>
</evidence>
<keyword evidence="6" id="KW-1185">Reference proteome</keyword>
<evidence type="ECO:0000256" key="2">
    <source>
        <dbReference type="SAM" id="MobiDB-lite"/>
    </source>
</evidence>
<dbReference type="InterPro" id="IPR005162">
    <property type="entry name" value="Retrotrans_gag_dom"/>
</dbReference>
<evidence type="ECO:0000256" key="1">
    <source>
        <dbReference type="SAM" id="Coils"/>
    </source>
</evidence>
<dbReference type="Proteomes" id="UP001151760">
    <property type="component" value="Unassembled WGS sequence"/>
</dbReference>
<evidence type="ECO:0000259" key="4">
    <source>
        <dbReference type="Pfam" id="PF07727"/>
    </source>
</evidence>
<comment type="caution">
    <text evidence="5">The sequence shown here is derived from an EMBL/GenBank/DDBJ whole genome shotgun (WGS) entry which is preliminary data.</text>
</comment>
<name>A0ABQ4WM26_9ASTR</name>
<dbReference type="SUPFAM" id="SSF56672">
    <property type="entry name" value="DNA/RNA polymerases"/>
    <property type="match status" value="1"/>
</dbReference>
<gene>
    <name evidence="5" type="ORF">Tco_0627279</name>
</gene>
<feature type="compositionally biased region" description="Low complexity" evidence="2">
    <location>
        <begin position="247"/>
        <end position="268"/>
    </location>
</feature>
<dbReference type="InterPro" id="IPR013103">
    <property type="entry name" value="RVT_2"/>
</dbReference>
<feature type="compositionally biased region" description="Acidic residues" evidence="2">
    <location>
        <begin position="476"/>
        <end position="493"/>
    </location>
</feature>
<proteinExistence type="predicted"/>
<reference evidence="5" key="1">
    <citation type="journal article" date="2022" name="Int. J. Mol. Sci.">
        <title>Draft Genome of Tanacetum Coccineum: Genomic Comparison of Closely Related Tanacetum-Family Plants.</title>
        <authorList>
            <person name="Yamashiro T."/>
            <person name="Shiraishi A."/>
            <person name="Nakayama K."/>
            <person name="Satake H."/>
        </authorList>
    </citation>
    <scope>NUCLEOTIDE SEQUENCE</scope>
</reference>
<dbReference type="CDD" id="cd09272">
    <property type="entry name" value="RNase_HI_RT_Ty1"/>
    <property type="match status" value="1"/>
</dbReference>
<reference evidence="5" key="2">
    <citation type="submission" date="2022-01" db="EMBL/GenBank/DDBJ databases">
        <authorList>
            <person name="Yamashiro T."/>
            <person name="Shiraishi A."/>
            <person name="Satake H."/>
            <person name="Nakayama K."/>
        </authorList>
    </citation>
    <scope>NUCLEOTIDE SEQUENCE</scope>
</reference>
<feature type="region of interest" description="Disordered" evidence="2">
    <location>
        <begin position="243"/>
        <end position="268"/>
    </location>
</feature>
<evidence type="ECO:0000313" key="6">
    <source>
        <dbReference type="Proteomes" id="UP001151760"/>
    </source>
</evidence>
<feature type="domain" description="Reverse transcriptase Ty1/copia-type" evidence="4">
    <location>
        <begin position="598"/>
        <end position="670"/>
    </location>
</feature>
<dbReference type="PANTHER" id="PTHR34222">
    <property type="entry name" value="GAG_PRE-INTEGRS DOMAIN-CONTAINING PROTEIN"/>
    <property type="match status" value="1"/>
</dbReference>
<feature type="region of interest" description="Disordered" evidence="2">
    <location>
        <begin position="476"/>
        <end position="512"/>
    </location>
</feature>